<reference evidence="2" key="1">
    <citation type="journal article" date="2014" name="Front. Microbiol.">
        <title>High frequency of phylogenetically diverse reductive dehalogenase-homologous genes in deep subseafloor sedimentary metagenomes.</title>
        <authorList>
            <person name="Kawai M."/>
            <person name="Futagami T."/>
            <person name="Toyoda A."/>
            <person name="Takaki Y."/>
            <person name="Nishi S."/>
            <person name="Hori S."/>
            <person name="Arai W."/>
            <person name="Tsubouchi T."/>
            <person name="Morono Y."/>
            <person name="Uchiyama I."/>
            <person name="Ito T."/>
            <person name="Fujiyama A."/>
            <person name="Inagaki F."/>
            <person name="Takami H."/>
        </authorList>
    </citation>
    <scope>NUCLEOTIDE SEQUENCE</scope>
    <source>
        <strain evidence="2">Expedition CK06-06</strain>
    </source>
</reference>
<name>X1UPE0_9ZZZZ</name>
<dbReference type="AlphaFoldDB" id="X1UPE0"/>
<evidence type="ECO:0000313" key="2">
    <source>
        <dbReference type="EMBL" id="GAJ19343.1"/>
    </source>
</evidence>
<comment type="caution">
    <text evidence="2">The sequence shown here is derived from an EMBL/GenBank/DDBJ whole genome shotgun (WGS) entry which is preliminary data.</text>
</comment>
<gene>
    <name evidence="2" type="ORF">S12H4_61286</name>
</gene>
<evidence type="ECO:0000256" key="1">
    <source>
        <dbReference type="SAM" id="MobiDB-lite"/>
    </source>
</evidence>
<feature type="non-terminal residue" evidence="2">
    <location>
        <position position="115"/>
    </location>
</feature>
<feature type="region of interest" description="Disordered" evidence="1">
    <location>
        <begin position="37"/>
        <end position="63"/>
    </location>
</feature>
<accession>X1UPE0</accession>
<protein>
    <submittedName>
        <fullName evidence="2">Uncharacterized protein</fullName>
    </submittedName>
</protein>
<organism evidence="2">
    <name type="scientific">marine sediment metagenome</name>
    <dbReference type="NCBI Taxonomy" id="412755"/>
    <lineage>
        <taxon>unclassified sequences</taxon>
        <taxon>metagenomes</taxon>
        <taxon>ecological metagenomes</taxon>
    </lineage>
</organism>
<dbReference type="EMBL" id="BARW01040630">
    <property type="protein sequence ID" value="GAJ19343.1"/>
    <property type="molecule type" value="Genomic_DNA"/>
</dbReference>
<feature type="compositionally biased region" description="Basic and acidic residues" evidence="1">
    <location>
        <begin position="40"/>
        <end position="54"/>
    </location>
</feature>
<sequence>MTIDEKIAYWRKVMRYAKDRGIDIYFITWNICMNSVAPPGDDKSIKGKPTEQKPKGKYGVTNEQDNPETIKYLRACVKQFVLTYPDLTGIGVTAGENMRNRRDEYDREKWLWKTY</sequence>
<proteinExistence type="predicted"/>